<keyword evidence="3" id="KW-1185">Reference proteome</keyword>
<protein>
    <submittedName>
        <fullName evidence="2">N66 matrix protein-like</fullName>
    </submittedName>
</protein>
<dbReference type="AlphaFoldDB" id="A0A834X4Q8"/>
<feature type="compositionally biased region" description="Low complexity" evidence="1">
    <location>
        <begin position="21"/>
        <end position="33"/>
    </location>
</feature>
<organism evidence="2 3">
    <name type="scientific">Senna tora</name>
    <dbReference type="NCBI Taxonomy" id="362788"/>
    <lineage>
        <taxon>Eukaryota</taxon>
        <taxon>Viridiplantae</taxon>
        <taxon>Streptophyta</taxon>
        <taxon>Embryophyta</taxon>
        <taxon>Tracheophyta</taxon>
        <taxon>Spermatophyta</taxon>
        <taxon>Magnoliopsida</taxon>
        <taxon>eudicotyledons</taxon>
        <taxon>Gunneridae</taxon>
        <taxon>Pentapetalae</taxon>
        <taxon>rosids</taxon>
        <taxon>fabids</taxon>
        <taxon>Fabales</taxon>
        <taxon>Fabaceae</taxon>
        <taxon>Caesalpinioideae</taxon>
        <taxon>Cassia clade</taxon>
        <taxon>Senna</taxon>
    </lineage>
</organism>
<feature type="region of interest" description="Disordered" evidence="1">
    <location>
        <begin position="1"/>
        <end position="50"/>
    </location>
</feature>
<name>A0A834X4Q8_9FABA</name>
<feature type="region of interest" description="Disordered" evidence="1">
    <location>
        <begin position="72"/>
        <end position="95"/>
    </location>
</feature>
<evidence type="ECO:0000313" key="2">
    <source>
        <dbReference type="EMBL" id="KAF7837730.1"/>
    </source>
</evidence>
<evidence type="ECO:0000313" key="3">
    <source>
        <dbReference type="Proteomes" id="UP000634136"/>
    </source>
</evidence>
<accession>A0A834X4Q8</accession>
<feature type="compositionally biased region" description="Polar residues" evidence="1">
    <location>
        <begin position="1"/>
        <end position="14"/>
    </location>
</feature>
<proteinExistence type="predicted"/>
<reference evidence="2" key="1">
    <citation type="submission" date="2020-09" db="EMBL/GenBank/DDBJ databases">
        <title>Genome-Enabled Discovery of Anthraquinone Biosynthesis in Senna tora.</title>
        <authorList>
            <person name="Kang S.-H."/>
            <person name="Pandey R.P."/>
            <person name="Lee C.-M."/>
            <person name="Sim J.-S."/>
            <person name="Jeong J.-T."/>
            <person name="Choi B.-S."/>
            <person name="Jung M."/>
            <person name="Ginzburg D."/>
            <person name="Zhao K."/>
            <person name="Won S.Y."/>
            <person name="Oh T.-J."/>
            <person name="Yu Y."/>
            <person name="Kim N.-H."/>
            <person name="Lee O.R."/>
            <person name="Lee T.-H."/>
            <person name="Bashyal P."/>
            <person name="Kim T.-S."/>
            <person name="Lee W.-H."/>
            <person name="Kawkins C."/>
            <person name="Kim C.-K."/>
            <person name="Kim J.S."/>
            <person name="Ahn B.O."/>
            <person name="Rhee S.Y."/>
            <person name="Sohng J.K."/>
        </authorList>
    </citation>
    <scope>NUCLEOTIDE SEQUENCE</scope>
    <source>
        <tissue evidence="2">Leaf</tissue>
    </source>
</reference>
<gene>
    <name evidence="2" type="ORF">G2W53_006212</name>
</gene>
<sequence length="95" mass="9584">MLGNQLQPRPQAQAQGGGGSYSNNSGDGTIGSFNSGGGSQNFQGAKINSGAYSGDGNTYSRYDNYGGNLIHNSGHTNGNGNGSIVFGGFDSSTKK</sequence>
<comment type="caution">
    <text evidence="2">The sequence shown here is derived from an EMBL/GenBank/DDBJ whole genome shotgun (WGS) entry which is preliminary data.</text>
</comment>
<evidence type="ECO:0000256" key="1">
    <source>
        <dbReference type="SAM" id="MobiDB-lite"/>
    </source>
</evidence>
<dbReference type="Proteomes" id="UP000634136">
    <property type="component" value="Unassembled WGS sequence"/>
</dbReference>
<dbReference type="EMBL" id="JAAIUW010000003">
    <property type="protein sequence ID" value="KAF7837730.1"/>
    <property type="molecule type" value="Genomic_DNA"/>
</dbReference>